<dbReference type="Pfam" id="PF02037">
    <property type="entry name" value="SAP"/>
    <property type="match status" value="1"/>
</dbReference>
<feature type="compositionally biased region" description="Basic and acidic residues" evidence="3">
    <location>
        <begin position="95"/>
        <end position="105"/>
    </location>
</feature>
<feature type="compositionally biased region" description="Low complexity" evidence="3">
    <location>
        <begin position="236"/>
        <end position="245"/>
    </location>
</feature>
<feature type="domain" description="SAP" evidence="4">
    <location>
        <begin position="4"/>
        <end position="38"/>
    </location>
</feature>
<evidence type="ECO:0000313" key="5">
    <source>
        <dbReference type="EMBL" id="CEJ82456.1"/>
    </source>
</evidence>
<feature type="region of interest" description="Disordered" evidence="3">
    <location>
        <begin position="36"/>
        <end position="245"/>
    </location>
</feature>
<evidence type="ECO:0000313" key="6">
    <source>
        <dbReference type="Proteomes" id="UP000039046"/>
    </source>
</evidence>
<keyword evidence="1" id="KW-0597">Phosphoprotein</keyword>
<dbReference type="EMBL" id="CDHN01000001">
    <property type="protein sequence ID" value="CEJ82456.1"/>
    <property type="molecule type" value="Genomic_DNA"/>
</dbReference>
<protein>
    <recommendedName>
        <fullName evidence="4">SAP domain-containing protein</fullName>
    </recommendedName>
</protein>
<organism evidence="5 6">
    <name type="scientific">[Torrubiella] hemipterigena</name>
    <dbReference type="NCBI Taxonomy" id="1531966"/>
    <lineage>
        <taxon>Eukaryota</taxon>
        <taxon>Fungi</taxon>
        <taxon>Dikarya</taxon>
        <taxon>Ascomycota</taxon>
        <taxon>Pezizomycotina</taxon>
        <taxon>Sordariomycetes</taxon>
        <taxon>Hypocreomycetidae</taxon>
        <taxon>Hypocreales</taxon>
        <taxon>Clavicipitaceae</taxon>
        <taxon>Clavicipitaceae incertae sedis</taxon>
        <taxon>'Torrubiella' clade</taxon>
    </lineage>
</organism>
<dbReference type="Proteomes" id="UP000039046">
    <property type="component" value="Unassembled WGS sequence"/>
</dbReference>
<dbReference type="HOGENOM" id="CLU_063282_0_0_1"/>
<gene>
    <name evidence="5" type="ORF">VHEMI02518</name>
</gene>
<keyword evidence="6" id="KW-1185">Reference proteome</keyword>
<proteinExistence type="inferred from homology"/>
<sequence>MTDYASFKVPELKKLLTDRKLATTGNKADLVARLQENDQAAAAAPAAAESKPETKEDEIDFEDDDAAKPTEPAPAAAAPAAAAPAPAAAAATEAEAPKADAEAPKEAAPLFTLGLSSTAADDEARRRAERAKRFGIEEDDEAKKLAERASRFGIDEKDLAKGLDSALPERSLKRGRGRGPEDGNRPGKRQSHDRRGDGRRGDGRKGGDRNQNNRNQGGAPKVASIMDDPAEKAKAAARAARFATA</sequence>
<dbReference type="GO" id="GO:0016973">
    <property type="term" value="P:poly(A)+ mRNA export from nucleus"/>
    <property type="evidence" value="ECO:0007669"/>
    <property type="project" value="TreeGrafter"/>
</dbReference>
<feature type="compositionally biased region" description="Acidic residues" evidence="3">
    <location>
        <begin position="55"/>
        <end position="65"/>
    </location>
</feature>
<dbReference type="InterPro" id="IPR036361">
    <property type="entry name" value="SAP_dom_sf"/>
</dbReference>
<dbReference type="InterPro" id="IPR040746">
    <property type="entry name" value="THO1_MOS11_C"/>
</dbReference>
<reference evidence="5 6" key="1">
    <citation type="journal article" date="2015" name="Genome Announc.">
        <title>Draft Genome Sequence and Gene Annotation of the Entomopathogenic Fungus Verticillium hemipterigenum.</title>
        <authorList>
            <person name="Horn F."/>
            <person name="Habel A."/>
            <person name="Scharf D.H."/>
            <person name="Dworschak J."/>
            <person name="Brakhage A.A."/>
            <person name="Guthke R."/>
            <person name="Hertweck C."/>
            <person name="Linde J."/>
        </authorList>
    </citation>
    <scope>NUCLEOTIDE SEQUENCE [LARGE SCALE GENOMIC DNA]</scope>
</reference>
<dbReference type="SUPFAM" id="SSF68906">
    <property type="entry name" value="SAP domain"/>
    <property type="match status" value="1"/>
</dbReference>
<dbReference type="Gene3D" id="1.10.720.30">
    <property type="entry name" value="SAP domain"/>
    <property type="match status" value="1"/>
</dbReference>
<dbReference type="PANTHER" id="PTHR46551:SF1">
    <property type="entry name" value="SAP DOMAIN-CONTAINING RIBONUCLEOPROTEIN"/>
    <property type="match status" value="1"/>
</dbReference>
<evidence type="ECO:0000259" key="4">
    <source>
        <dbReference type="PROSITE" id="PS50800"/>
    </source>
</evidence>
<feature type="compositionally biased region" description="Basic and acidic residues" evidence="3">
    <location>
        <begin position="193"/>
        <end position="208"/>
    </location>
</feature>
<dbReference type="AlphaFoldDB" id="A0A0A1SVZ7"/>
<dbReference type="STRING" id="1531966.A0A0A1SVZ7"/>
<evidence type="ECO:0000256" key="3">
    <source>
        <dbReference type="SAM" id="MobiDB-lite"/>
    </source>
</evidence>
<evidence type="ECO:0000256" key="2">
    <source>
        <dbReference type="ARBA" id="ARBA00046328"/>
    </source>
</evidence>
<dbReference type="PANTHER" id="PTHR46551">
    <property type="entry name" value="SAP DOMAIN-CONTAINING RIBONUCLEOPROTEIN"/>
    <property type="match status" value="1"/>
</dbReference>
<comment type="similarity">
    <text evidence="2">Belongs to the SAP domain-containing ribonucleoprotein family.</text>
</comment>
<feature type="compositionally biased region" description="Low complexity" evidence="3">
    <location>
        <begin position="69"/>
        <end position="94"/>
    </location>
</feature>
<dbReference type="GO" id="GO:0005634">
    <property type="term" value="C:nucleus"/>
    <property type="evidence" value="ECO:0007669"/>
    <property type="project" value="TreeGrafter"/>
</dbReference>
<name>A0A0A1SVZ7_9HYPO</name>
<dbReference type="OrthoDB" id="445357at2759"/>
<accession>A0A0A1SVZ7</accession>
<dbReference type="InterPro" id="IPR052240">
    <property type="entry name" value="SAP_domain_ribonucleoprotein"/>
</dbReference>
<evidence type="ECO:0000256" key="1">
    <source>
        <dbReference type="ARBA" id="ARBA00022553"/>
    </source>
</evidence>
<dbReference type="InterPro" id="IPR003034">
    <property type="entry name" value="SAP_dom"/>
</dbReference>
<dbReference type="SMART" id="SM00513">
    <property type="entry name" value="SAP"/>
    <property type="match status" value="1"/>
</dbReference>
<feature type="compositionally biased region" description="Basic and acidic residues" evidence="3">
    <location>
        <begin position="122"/>
        <end position="161"/>
    </location>
</feature>
<feature type="compositionally biased region" description="Low complexity" evidence="3">
    <location>
        <begin position="209"/>
        <end position="218"/>
    </location>
</feature>
<dbReference type="PROSITE" id="PS50800">
    <property type="entry name" value="SAP"/>
    <property type="match status" value="1"/>
</dbReference>
<dbReference type="Pfam" id="PF18592">
    <property type="entry name" value="Tho1_MOS11_C"/>
    <property type="match status" value="1"/>
</dbReference>